<dbReference type="SUPFAM" id="SSF101941">
    <property type="entry name" value="NAC domain"/>
    <property type="match status" value="1"/>
</dbReference>
<dbReference type="InterPro" id="IPR003441">
    <property type="entry name" value="NAC-dom"/>
</dbReference>
<name>D7KB62_ARALL</name>
<dbReference type="EMBL" id="GL348713">
    <property type="protein sequence ID" value="EFH68350.1"/>
    <property type="molecule type" value="Genomic_DNA"/>
</dbReference>
<keyword evidence="8" id="KW-1185">Reference proteome</keyword>
<comment type="subcellular location">
    <subcellularLocation>
        <location evidence="1">Nucleus</location>
    </subcellularLocation>
</comment>
<feature type="domain" description="NAC" evidence="6">
    <location>
        <begin position="11"/>
        <end position="163"/>
    </location>
</feature>
<dbReference type="Gramene" id="scaffold_100153.1">
    <property type="protein sequence ID" value="scaffold_100153.1"/>
    <property type="gene ID" value="scaffold_100153.1"/>
</dbReference>
<evidence type="ECO:0000256" key="4">
    <source>
        <dbReference type="ARBA" id="ARBA00023163"/>
    </source>
</evidence>
<dbReference type="InterPro" id="IPR036093">
    <property type="entry name" value="NAC_dom_sf"/>
</dbReference>
<gene>
    <name evidence="7" type="ORF">ARALYDRAFT_887359</name>
</gene>
<dbReference type="AlphaFoldDB" id="D7KB62"/>
<sequence length="201" mass="23132">MESVYSIRIDYPADFRFRPTDDVIIDYYLRLKHLGIEEGDVNHFITTVEISSYDPWDLPCSQIKEKCSNDNKVWYFYSRDDYKFNEEIWKTSSGYWKETGSNTPIIGKRKRTNGVKIGEKKVLVFQSCANPNGSKSDWVMHVYQPTFLPPDQRAYVVCKVEFKSEDKDTPGNSDCVIELNHPPIPCSSQNGASSTTIFEVG</sequence>
<evidence type="ECO:0000256" key="2">
    <source>
        <dbReference type="ARBA" id="ARBA00023015"/>
    </source>
</evidence>
<dbReference type="GO" id="GO:0006355">
    <property type="term" value="P:regulation of DNA-templated transcription"/>
    <property type="evidence" value="ECO:0007669"/>
    <property type="project" value="InterPro"/>
</dbReference>
<protein>
    <recommendedName>
        <fullName evidence="6">NAC domain-containing protein</fullName>
    </recommendedName>
</protein>
<evidence type="ECO:0000259" key="6">
    <source>
        <dbReference type="PROSITE" id="PS51005"/>
    </source>
</evidence>
<dbReference type="HOGENOM" id="CLU_035664_9_3_1"/>
<evidence type="ECO:0000313" key="7">
    <source>
        <dbReference type="EMBL" id="EFH68350.1"/>
    </source>
</evidence>
<proteinExistence type="predicted"/>
<evidence type="ECO:0000313" key="8">
    <source>
        <dbReference type="Proteomes" id="UP000008694"/>
    </source>
</evidence>
<keyword evidence="5" id="KW-0539">Nucleus</keyword>
<dbReference type="Pfam" id="PF02365">
    <property type="entry name" value="NAM"/>
    <property type="match status" value="1"/>
</dbReference>
<keyword evidence="4" id="KW-0804">Transcription</keyword>
<organism evidence="8">
    <name type="scientific">Arabidopsis lyrata subsp. lyrata</name>
    <name type="common">Lyre-leaved rock-cress</name>
    <dbReference type="NCBI Taxonomy" id="81972"/>
    <lineage>
        <taxon>Eukaryota</taxon>
        <taxon>Viridiplantae</taxon>
        <taxon>Streptophyta</taxon>
        <taxon>Embryophyta</taxon>
        <taxon>Tracheophyta</taxon>
        <taxon>Spermatophyta</taxon>
        <taxon>Magnoliopsida</taxon>
        <taxon>eudicotyledons</taxon>
        <taxon>Gunneridae</taxon>
        <taxon>Pentapetalae</taxon>
        <taxon>rosids</taxon>
        <taxon>malvids</taxon>
        <taxon>Brassicales</taxon>
        <taxon>Brassicaceae</taxon>
        <taxon>Camelineae</taxon>
        <taxon>Arabidopsis</taxon>
    </lineage>
</organism>
<reference evidence="8" key="1">
    <citation type="journal article" date="2011" name="Nat. Genet.">
        <title>The Arabidopsis lyrata genome sequence and the basis of rapid genome size change.</title>
        <authorList>
            <person name="Hu T.T."/>
            <person name="Pattyn P."/>
            <person name="Bakker E.G."/>
            <person name="Cao J."/>
            <person name="Cheng J.-F."/>
            <person name="Clark R.M."/>
            <person name="Fahlgren N."/>
            <person name="Fawcett J.A."/>
            <person name="Grimwood J."/>
            <person name="Gundlach H."/>
            <person name="Haberer G."/>
            <person name="Hollister J.D."/>
            <person name="Ossowski S."/>
            <person name="Ottilar R.P."/>
            <person name="Salamov A.A."/>
            <person name="Schneeberger K."/>
            <person name="Spannagl M."/>
            <person name="Wang X."/>
            <person name="Yang L."/>
            <person name="Nasrallah M.E."/>
            <person name="Bergelson J."/>
            <person name="Carrington J.C."/>
            <person name="Gaut B.S."/>
            <person name="Schmutz J."/>
            <person name="Mayer K.F.X."/>
            <person name="Van de Peer Y."/>
            <person name="Grigoriev I.V."/>
            <person name="Nordborg M."/>
            <person name="Weigel D."/>
            <person name="Guo Y.-L."/>
        </authorList>
    </citation>
    <scope>NUCLEOTIDE SEQUENCE [LARGE SCALE GENOMIC DNA]</scope>
    <source>
        <strain evidence="8">cv. MN47</strain>
    </source>
</reference>
<dbReference type="STRING" id="81972.D7KB62"/>
<evidence type="ECO:0000256" key="3">
    <source>
        <dbReference type="ARBA" id="ARBA00023125"/>
    </source>
</evidence>
<dbReference type="GO" id="GO:0003677">
    <property type="term" value="F:DNA binding"/>
    <property type="evidence" value="ECO:0007669"/>
    <property type="project" value="UniProtKB-KW"/>
</dbReference>
<accession>D7KB62</accession>
<keyword evidence="2" id="KW-0805">Transcription regulation</keyword>
<evidence type="ECO:0000256" key="1">
    <source>
        <dbReference type="ARBA" id="ARBA00004123"/>
    </source>
</evidence>
<dbReference type="Proteomes" id="UP000008694">
    <property type="component" value="Unassembled WGS sequence"/>
</dbReference>
<dbReference type="PANTHER" id="PTHR31989">
    <property type="entry name" value="NAC DOMAIN-CONTAINING PROTEIN 82-RELATED"/>
    <property type="match status" value="1"/>
</dbReference>
<keyword evidence="3" id="KW-0238">DNA-binding</keyword>
<dbReference type="GO" id="GO:0005634">
    <property type="term" value="C:nucleus"/>
    <property type="evidence" value="ECO:0007669"/>
    <property type="project" value="UniProtKB-SubCell"/>
</dbReference>
<dbReference type="PROSITE" id="PS51005">
    <property type="entry name" value="NAC"/>
    <property type="match status" value="1"/>
</dbReference>
<evidence type="ECO:0000256" key="5">
    <source>
        <dbReference type="ARBA" id="ARBA00023242"/>
    </source>
</evidence>
<dbReference type="Gene3D" id="2.170.150.80">
    <property type="entry name" value="NAC domain"/>
    <property type="match status" value="1"/>
</dbReference>